<dbReference type="PANTHER" id="PTHR33525">
    <property type="match status" value="1"/>
</dbReference>
<dbReference type="PANTHER" id="PTHR33525:SF3">
    <property type="entry name" value="RIBONUCLEASE Y"/>
    <property type="match status" value="1"/>
</dbReference>
<dbReference type="InterPro" id="IPR013976">
    <property type="entry name" value="HDOD"/>
</dbReference>
<dbReference type="Gene3D" id="1.10.3210.10">
    <property type="entry name" value="Hypothetical protein af1432"/>
    <property type="match status" value="1"/>
</dbReference>
<dbReference type="Gene3D" id="3.30.450.40">
    <property type="match status" value="1"/>
</dbReference>
<reference evidence="2" key="1">
    <citation type="submission" date="2008-01" db="EMBL/GenBank/DDBJ databases">
        <title>Complete sequence of Shewanella halifaxensis HAW-EB4.</title>
        <authorList>
            <consortium name="US DOE Joint Genome Institute"/>
            <person name="Copeland A."/>
            <person name="Lucas S."/>
            <person name="Lapidus A."/>
            <person name="Glavina del Rio T."/>
            <person name="Dalin E."/>
            <person name="Tice H."/>
            <person name="Bruce D."/>
            <person name="Goodwin L."/>
            <person name="Pitluck S."/>
            <person name="Sims D."/>
            <person name="Brettin T."/>
            <person name="Detter J.C."/>
            <person name="Han C."/>
            <person name="Kuske C.R."/>
            <person name="Schmutz J."/>
            <person name="Larimer F."/>
            <person name="Land M."/>
            <person name="Hauser L."/>
            <person name="Kyrpides N."/>
            <person name="Kim E."/>
            <person name="Zhao J.-S."/>
            <person name="Richardson P."/>
        </authorList>
    </citation>
    <scope>NUCLEOTIDE SEQUENCE [LARGE SCALE GENOMIC DNA]</scope>
    <source>
        <strain evidence="2">HAW-EB4</strain>
    </source>
</reference>
<dbReference type="SUPFAM" id="SSF55781">
    <property type="entry name" value="GAF domain-like"/>
    <property type="match status" value="1"/>
</dbReference>
<accession>B0TLH0</accession>
<evidence type="ECO:0000313" key="2">
    <source>
        <dbReference type="EMBL" id="ABZ75920.1"/>
    </source>
</evidence>
<proteinExistence type="predicted"/>
<evidence type="ECO:0000259" key="1">
    <source>
        <dbReference type="PROSITE" id="PS51833"/>
    </source>
</evidence>
<dbReference type="eggNOG" id="COG1639">
    <property type="taxonomic scope" value="Bacteria"/>
</dbReference>
<dbReference type="PROSITE" id="PS51833">
    <property type="entry name" value="HDOD"/>
    <property type="match status" value="1"/>
</dbReference>
<organism evidence="2 3">
    <name type="scientific">Shewanella halifaxensis (strain HAW-EB4)</name>
    <dbReference type="NCBI Taxonomy" id="458817"/>
    <lineage>
        <taxon>Bacteria</taxon>
        <taxon>Pseudomonadati</taxon>
        <taxon>Pseudomonadota</taxon>
        <taxon>Gammaproteobacteria</taxon>
        <taxon>Alteromonadales</taxon>
        <taxon>Shewanellaceae</taxon>
        <taxon>Shewanella</taxon>
    </lineage>
</organism>
<evidence type="ECO:0000313" key="3">
    <source>
        <dbReference type="Proteomes" id="UP000001317"/>
    </source>
</evidence>
<dbReference type="InterPro" id="IPR029016">
    <property type="entry name" value="GAF-like_dom_sf"/>
</dbReference>
<name>B0TLH0_SHEHH</name>
<dbReference type="KEGG" id="shl:Shal_1353"/>
<dbReference type="EMBL" id="CP000931">
    <property type="protein sequence ID" value="ABZ75920.1"/>
    <property type="molecule type" value="Genomic_DNA"/>
</dbReference>
<dbReference type="eggNOG" id="COG2203">
    <property type="taxonomic scope" value="Bacteria"/>
</dbReference>
<dbReference type="Pfam" id="PF08668">
    <property type="entry name" value="HDOD"/>
    <property type="match status" value="1"/>
</dbReference>
<dbReference type="InterPro" id="IPR052340">
    <property type="entry name" value="RNase_Y/CdgJ"/>
</dbReference>
<protein>
    <submittedName>
        <fullName evidence="2">Signal transduction protein</fullName>
    </submittedName>
</protein>
<dbReference type="STRING" id="458817.Shal_1353"/>
<sequence>MKASNIENSRYKGVEYWTNRISDQEMPALCSTVKTLEKLAKDDVSSLSILGKSVMHDNALTSRILRVANSVTYSKGVSQVTTVSRAAVVLGFDTIKNICITAKLLSSLLEAEGLSEGVYNRMLKLMAQAFQAAMLTKMLLKDYDEELQEEVFIASLLYHLGESAFWSTGCAETLVLDHKLKHCSSSQETNKATREVLGATFEQLSLGLARSWGLGSLLIKSLSQPDERTPEIRSIFLANKLSEILCQSQPSMPELSKRLKQTADMLGLEVDELKGRMIRCHKATKTMADAYGARILVEHLPEPKYLSGELEESVPAFVIYVADANRQLQCLRELTQCALNKQDFNQVLTIALKGVLTGVGVDRCGVLLMTPNRQSLLPRIVYGEGAEQMKASFNISLNNSAKSVFQDCISLKKSLFIDNPRSPKWRLFMDDEAKSLTAAAGFMLAPLIMDHTAIGVVYADRDSSGRRLSVDDFTSFSHLVDMANVCFSASIK</sequence>
<feature type="domain" description="HDOD" evidence="1">
    <location>
        <begin position="26"/>
        <end position="228"/>
    </location>
</feature>
<dbReference type="AlphaFoldDB" id="B0TLH0"/>
<dbReference type="OrthoDB" id="9791419at2"/>
<dbReference type="RefSeq" id="WP_012276460.1">
    <property type="nucleotide sequence ID" value="NC_010334.1"/>
</dbReference>
<dbReference type="SUPFAM" id="SSF109604">
    <property type="entry name" value="HD-domain/PDEase-like"/>
    <property type="match status" value="1"/>
</dbReference>
<gene>
    <name evidence="2" type="ordered locus">Shal_1353</name>
</gene>
<dbReference type="HOGENOM" id="CLU_018569_1_0_6"/>
<dbReference type="Proteomes" id="UP000001317">
    <property type="component" value="Chromosome"/>
</dbReference>
<keyword evidence="3" id="KW-1185">Reference proteome</keyword>